<dbReference type="InterPro" id="IPR007608">
    <property type="entry name" value="Senescence_reg_S40"/>
</dbReference>
<evidence type="ECO:0000313" key="4">
    <source>
        <dbReference type="EMBL" id="KAK4361627.1"/>
    </source>
</evidence>
<dbReference type="PANTHER" id="PTHR33083:SF49">
    <property type="entry name" value="SENESCENCE REGULATOR"/>
    <property type="match status" value="1"/>
</dbReference>
<reference evidence="4" key="1">
    <citation type="submission" date="2023-12" db="EMBL/GenBank/DDBJ databases">
        <title>Genome assembly of Anisodus tanguticus.</title>
        <authorList>
            <person name="Wang Y.-J."/>
        </authorList>
    </citation>
    <scope>NUCLEOTIDE SEQUENCE</scope>
    <source>
        <strain evidence="4">KB-2021</strain>
        <tissue evidence="4">Leaf</tissue>
    </source>
</reference>
<sequence length="185" mass="21603">MEEEFQESDVIFQENISNEEIDEENDQDYKSQNCDFSSKVQRKKAKRVSNSVPINIPENLSRNSSWFKYVENESNHFEDGKYGEREMVPPHVITGRRIAEKMMSFSICSGYGRTLKGRDLSQVRNSILRMTGFLETLLLQNRFGAVFCLNLAGLLPVLVLEWVINNSRFQELMKNNQLTYIYQIK</sequence>
<dbReference type="GO" id="GO:0010150">
    <property type="term" value="P:leaf senescence"/>
    <property type="evidence" value="ECO:0007669"/>
    <property type="project" value="UniProtKB-ARBA"/>
</dbReference>
<feature type="transmembrane region" description="Helical" evidence="3">
    <location>
        <begin position="143"/>
        <end position="164"/>
    </location>
</feature>
<feature type="region of interest" description="Disordered" evidence="2">
    <location>
        <begin position="1"/>
        <end position="34"/>
    </location>
</feature>
<keyword evidence="3" id="KW-0812">Transmembrane</keyword>
<organism evidence="4 5">
    <name type="scientific">Anisodus tanguticus</name>
    <dbReference type="NCBI Taxonomy" id="243964"/>
    <lineage>
        <taxon>Eukaryota</taxon>
        <taxon>Viridiplantae</taxon>
        <taxon>Streptophyta</taxon>
        <taxon>Embryophyta</taxon>
        <taxon>Tracheophyta</taxon>
        <taxon>Spermatophyta</taxon>
        <taxon>Magnoliopsida</taxon>
        <taxon>eudicotyledons</taxon>
        <taxon>Gunneridae</taxon>
        <taxon>Pentapetalae</taxon>
        <taxon>asterids</taxon>
        <taxon>lamiids</taxon>
        <taxon>Solanales</taxon>
        <taxon>Solanaceae</taxon>
        <taxon>Solanoideae</taxon>
        <taxon>Hyoscyameae</taxon>
        <taxon>Anisodus</taxon>
    </lineage>
</organism>
<dbReference type="Pfam" id="PF04520">
    <property type="entry name" value="Senescence_reg"/>
    <property type="match status" value="1"/>
</dbReference>
<accession>A0AAE1VAH5</accession>
<evidence type="ECO:0000256" key="2">
    <source>
        <dbReference type="SAM" id="MobiDB-lite"/>
    </source>
</evidence>
<keyword evidence="3" id="KW-1133">Transmembrane helix</keyword>
<dbReference type="PANTHER" id="PTHR33083">
    <property type="entry name" value="EXPRESSED PROTEIN"/>
    <property type="match status" value="1"/>
</dbReference>
<keyword evidence="5" id="KW-1185">Reference proteome</keyword>
<feature type="compositionally biased region" description="Acidic residues" evidence="2">
    <location>
        <begin position="17"/>
        <end position="26"/>
    </location>
</feature>
<dbReference type="AlphaFoldDB" id="A0AAE1VAH5"/>
<protein>
    <submittedName>
        <fullName evidence="4">Uncharacterized protein</fullName>
    </submittedName>
</protein>
<dbReference type="Proteomes" id="UP001291623">
    <property type="component" value="Unassembled WGS sequence"/>
</dbReference>
<comment type="caution">
    <text evidence="4">The sequence shown here is derived from an EMBL/GenBank/DDBJ whole genome shotgun (WGS) entry which is preliminary data.</text>
</comment>
<keyword evidence="3" id="KW-0472">Membrane</keyword>
<proteinExistence type="inferred from homology"/>
<dbReference type="EMBL" id="JAVYJV010000010">
    <property type="protein sequence ID" value="KAK4361627.1"/>
    <property type="molecule type" value="Genomic_DNA"/>
</dbReference>
<comment type="similarity">
    <text evidence="1">Belongs to the senescence regulator S40 family.</text>
</comment>
<name>A0AAE1VAH5_9SOLA</name>
<evidence type="ECO:0000313" key="5">
    <source>
        <dbReference type="Proteomes" id="UP001291623"/>
    </source>
</evidence>
<gene>
    <name evidence="4" type="ORF">RND71_020579</name>
</gene>
<evidence type="ECO:0000256" key="3">
    <source>
        <dbReference type="SAM" id="Phobius"/>
    </source>
</evidence>
<evidence type="ECO:0000256" key="1">
    <source>
        <dbReference type="ARBA" id="ARBA00034773"/>
    </source>
</evidence>